<protein>
    <submittedName>
        <fullName evidence="2">Replication-relaxation</fullName>
    </submittedName>
</protein>
<dbReference type="EMBL" id="FOBO01000020">
    <property type="protein sequence ID" value="SEN54122.1"/>
    <property type="molecule type" value="Genomic_DNA"/>
</dbReference>
<dbReference type="Proteomes" id="UP000182160">
    <property type="component" value="Unassembled WGS sequence"/>
</dbReference>
<sequence length="342" mass="38967">MPTFDSTDKVAEQETMRKSRYTRSKEPSVLVMTTGRTRILEALNRYQFLRTSHIHGLIENTCFNRTQRQLRALWDAKLIDRPKEQLWAYNGLFNEEIYTLDKRGIEYLQEQDKNSETATNLYRGKGTTYRKYFSHSMMICDTLASIEMGSLGTDVRYIPMSEILAGTDDPKPLQLTCTVTHDFGGRVETSKSKHLVPDGIFGLEYSNGKKAYFVLEAENTSTIHPSTLKRSSSFLKKLIGYRDIVKTQVYKEKLGVGNMRVIVVAPTDTRSNNQRKLVEDLVGKSHLFLFASVPTHSVNAKGMLRSPKPCPELFTAEWHRAGLPTERIDGSTLKDRTDHKAS</sequence>
<evidence type="ECO:0000313" key="3">
    <source>
        <dbReference type="Proteomes" id="UP000182160"/>
    </source>
</evidence>
<accession>A0A1H8HCY4</accession>
<dbReference type="AlphaFoldDB" id="A0A1H8HCY4"/>
<evidence type="ECO:0000256" key="1">
    <source>
        <dbReference type="SAM" id="MobiDB-lite"/>
    </source>
</evidence>
<organism evidence="2 3">
    <name type="scientific">Roseovarius tolerans</name>
    <dbReference type="NCBI Taxonomy" id="74031"/>
    <lineage>
        <taxon>Bacteria</taxon>
        <taxon>Pseudomonadati</taxon>
        <taxon>Pseudomonadota</taxon>
        <taxon>Alphaproteobacteria</taxon>
        <taxon>Rhodobacterales</taxon>
        <taxon>Roseobacteraceae</taxon>
        <taxon>Roseovarius</taxon>
    </lineage>
</organism>
<name>A0A1H8HCY4_9RHOB</name>
<feature type="compositionally biased region" description="Basic and acidic residues" evidence="1">
    <location>
        <begin position="1"/>
        <end position="17"/>
    </location>
</feature>
<reference evidence="2 3" key="1">
    <citation type="submission" date="2016-10" db="EMBL/GenBank/DDBJ databases">
        <authorList>
            <person name="de Groot N.N."/>
        </authorList>
    </citation>
    <scope>NUCLEOTIDE SEQUENCE [LARGE SCALE GENOMIC DNA]</scope>
    <source>
        <strain evidence="2 3">DSM 11457</strain>
    </source>
</reference>
<gene>
    <name evidence="2" type="ORF">SAMN04488077_1206</name>
</gene>
<evidence type="ECO:0000313" key="2">
    <source>
        <dbReference type="EMBL" id="SEN54122.1"/>
    </source>
</evidence>
<proteinExistence type="predicted"/>
<feature type="region of interest" description="Disordered" evidence="1">
    <location>
        <begin position="1"/>
        <end position="22"/>
    </location>
</feature>